<reference evidence="1" key="1">
    <citation type="journal article" date="2014" name="Front. Microbiol.">
        <title>High frequency of phylogenetically diverse reductive dehalogenase-homologous genes in deep subseafloor sedimentary metagenomes.</title>
        <authorList>
            <person name="Kawai M."/>
            <person name="Futagami T."/>
            <person name="Toyoda A."/>
            <person name="Takaki Y."/>
            <person name="Nishi S."/>
            <person name="Hori S."/>
            <person name="Arai W."/>
            <person name="Tsubouchi T."/>
            <person name="Morono Y."/>
            <person name="Uchiyama I."/>
            <person name="Ito T."/>
            <person name="Fujiyama A."/>
            <person name="Inagaki F."/>
            <person name="Takami H."/>
        </authorList>
    </citation>
    <scope>NUCLEOTIDE SEQUENCE</scope>
    <source>
        <strain evidence="1">Expedition CK06-06</strain>
    </source>
</reference>
<comment type="caution">
    <text evidence="1">The sequence shown here is derived from an EMBL/GenBank/DDBJ whole genome shotgun (WGS) entry which is preliminary data.</text>
</comment>
<evidence type="ECO:0000313" key="1">
    <source>
        <dbReference type="EMBL" id="GAI63676.1"/>
    </source>
</evidence>
<name>X1R9H9_9ZZZZ</name>
<dbReference type="EMBL" id="BARW01004492">
    <property type="protein sequence ID" value="GAI63676.1"/>
    <property type="molecule type" value="Genomic_DNA"/>
</dbReference>
<accession>X1R9H9</accession>
<dbReference type="AlphaFoldDB" id="X1R9H9"/>
<organism evidence="1">
    <name type="scientific">marine sediment metagenome</name>
    <dbReference type="NCBI Taxonomy" id="412755"/>
    <lineage>
        <taxon>unclassified sequences</taxon>
        <taxon>metagenomes</taxon>
        <taxon>ecological metagenomes</taxon>
    </lineage>
</organism>
<proteinExistence type="predicted"/>
<sequence length="66" mass="7393">MAGNTRGKVKEHAEGIHRNFDWIQYHCEKLLGLIGDKKPNLSEAVGLLAKSVTELDKLVQSLYSKL</sequence>
<gene>
    <name evidence="1" type="ORF">S12H4_10484</name>
</gene>
<protein>
    <submittedName>
        <fullName evidence="1">Uncharacterized protein</fullName>
    </submittedName>
</protein>